<dbReference type="Proteomes" id="UP001556098">
    <property type="component" value="Unassembled WGS sequence"/>
</dbReference>
<keyword evidence="3" id="KW-1185">Reference proteome</keyword>
<dbReference type="InterPro" id="IPR003848">
    <property type="entry name" value="DUF218"/>
</dbReference>
<organism evidence="2 3">
    <name type="scientific">Sulfitobacter sediminis</name>
    <dbReference type="NCBI Taxonomy" id="3234186"/>
    <lineage>
        <taxon>Bacteria</taxon>
        <taxon>Pseudomonadati</taxon>
        <taxon>Pseudomonadota</taxon>
        <taxon>Alphaproteobacteria</taxon>
        <taxon>Rhodobacterales</taxon>
        <taxon>Roseobacteraceae</taxon>
        <taxon>Sulfitobacter</taxon>
    </lineage>
</organism>
<dbReference type="Pfam" id="PF02698">
    <property type="entry name" value="DUF218"/>
    <property type="match status" value="1"/>
</dbReference>
<evidence type="ECO:0000313" key="3">
    <source>
        <dbReference type="Proteomes" id="UP001556098"/>
    </source>
</evidence>
<accession>A0ABV3RMW2</accession>
<evidence type="ECO:0000259" key="1">
    <source>
        <dbReference type="Pfam" id="PF02698"/>
    </source>
</evidence>
<sequence>MLLFDFMSRTADTGQLEGVDDLPRTAVVFTGAYDRIDLGLELLASNRLDHLLITGANRTSGLIPTRFPQLFDPSSQQTRQIESRHIVLAPDAHSTIENALETACWLDTKPDTDAVALITSRRHMARASVALQHAIGPVDIVRVISDQSKVYDKSQLDLDEFTKFVGTWIITLLPRSLWPASELTICSED</sequence>
<reference evidence="2 3" key="1">
    <citation type="submission" date="2024-07" db="EMBL/GenBank/DDBJ databases">
        <title>Marimonas sp.nov., isolated from tidal-flat sediment.</title>
        <authorList>
            <person name="Jayan J.N."/>
            <person name="Lee S.S."/>
        </authorList>
    </citation>
    <scope>NUCLEOTIDE SEQUENCE [LARGE SCALE GENOMIC DNA]</scope>
    <source>
        <strain evidence="2 3">MJW-29</strain>
    </source>
</reference>
<dbReference type="EMBL" id="JBFNXX010000008">
    <property type="protein sequence ID" value="MEW9920322.1"/>
    <property type="molecule type" value="Genomic_DNA"/>
</dbReference>
<protein>
    <submittedName>
        <fullName evidence="2">YdcF family protein</fullName>
    </submittedName>
</protein>
<feature type="domain" description="DUF218" evidence="1">
    <location>
        <begin position="26"/>
        <end position="138"/>
    </location>
</feature>
<dbReference type="RefSeq" id="WP_367878027.1">
    <property type="nucleotide sequence ID" value="NZ_JBFNXX010000008.1"/>
</dbReference>
<name>A0ABV3RMW2_9RHOB</name>
<proteinExistence type="predicted"/>
<gene>
    <name evidence="2" type="ORF">AB2B41_11945</name>
</gene>
<comment type="caution">
    <text evidence="2">The sequence shown here is derived from an EMBL/GenBank/DDBJ whole genome shotgun (WGS) entry which is preliminary data.</text>
</comment>
<evidence type="ECO:0000313" key="2">
    <source>
        <dbReference type="EMBL" id="MEW9920322.1"/>
    </source>
</evidence>